<keyword evidence="11" id="KW-1185">Reference proteome</keyword>
<keyword evidence="2" id="KW-0336">GPI-anchor</keyword>
<keyword evidence="3" id="KW-0812">Transmembrane</keyword>
<gene>
    <name evidence="10" type="ORF">DIABBA_LOCUS6676</name>
</gene>
<keyword evidence="8" id="KW-0449">Lipoprotein</keyword>
<dbReference type="PANTHER" id="PTHR33562">
    <property type="entry name" value="ATILLA, ISOFORM B-RELATED-RELATED"/>
    <property type="match status" value="1"/>
</dbReference>
<evidence type="ECO:0000256" key="7">
    <source>
        <dbReference type="ARBA" id="ARBA00023180"/>
    </source>
</evidence>
<dbReference type="Proteomes" id="UP001153709">
    <property type="component" value="Chromosome 4"/>
</dbReference>
<evidence type="ECO:0000256" key="5">
    <source>
        <dbReference type="ARBA" id="ARBA00022989"/>
    </source>
</evidence>
<dbReference type="EMBL" id="OU898279">
    <property type="protein sequence ID" value="CAG9833265.1"/>
    <property type="molecule type" value="Genomic_DNA"/>
</dbReference>
<dbReference type="AlphaFoldDB" id="A0A9N9XEU5"/>
<evidence type="ECO:0008006" key="12">
    <source>
        <dbReference type="Google" id="ProtNLM"/>
    </source>
</evidence>
<evidence type="ECO:0000256" key="2">
    <source>
        <dbReference type="ARBA" id="ARBA00022622"/>
    </source>
</evidence>
<evidence type="ECO:0000256" key="8">
    <source>
        <dbReference type="ARBA" id="ARBA00023288"/>
    </source>
</evidence>
<keyword evidence="5" id="KW-1133">Transmembrane helix</keyword>
<evidence type="ECO:0000256" key="4">
    <source>
        <dbReference type="ARBA" id="ARBA00022729"/>
    </source>
</evidence>
<accession>A0A9N9XEU5</accession>
<dbReference type="GO" id="GO:0032222">
    <property type="term" value="P:regulation of synaptic transmission, cholinergic"/>
    <property type="evidence" value="ECO:0007669"/>
    <property type="project" value="InterPro"/>
</dbReference>
<dbReference type="InterPro" id="IPR031424">
    <property type="entry name" value="QVR-like"/>
</dbReference>
<name>A0A9N9XEU5_DIABA</name>
<keyword evidence="4 9" id="KW-0732">Signal</keyword>
<evidence type="ECO:0000313" key="11">
    <source>
        <dbReference type="Proteomes" id="UP001153709"/>
    </source>
</evidence>
<dbReference type="GO" id="GO:0098552">
    <property type="term" value="C:side of membrane"/>
    <property type="evidence" value="ECO:0007669"/>
    <property type="project" value="UniProtKB-KW"/>
</dbReference>
<organism evidence="10 11">
    <name type="scientific">Diabrotica balteata</name>
    <name type="common">Banded cucumber beetle</name>
    <dbReference type="NCBI Taxonomy" id="107213"/>
    <lineage>
        <taxon>Eukaryota</taxon>
        <taxon>Metazoa</taxon>
        <taxon>Ecdysozoa</taxon>
        <taxon>Arthropoda</taxon>
        <taxon>Hexapoda</taxon>
        <taxon>Insecta</taxon>
        <taxon>Pterygota</taxon>
        <taxon>Neoptera</taxon>
        <taxon>Endopterygota</taxon>
        <taxon>Coleoptera</taxon>
        <taxon>Polyphaga</taxon>
        <taxon>Cucujiformia</taxon>
        <taxon>Chrysomeloidea</taxon>
        <taxon>Chrysomelidae</taxon>
        <taxon>Galerucinae</taxon>
        <taxon>Diabroticina</taxon>
        <taxon>Diabroticites</taxon>
        <taxon>Diabrotica</taxon>
    </lineage>
</organism>
<sequence length="134" mass="14749">MSFFFVRVLVSALECYSCSEDVCKKDMKDWQKTTCGKPADQNQESVCQKTTYKGKDGKEHLDRRCSTAPKNGEAQCPSSINKSEVTDLKCPSCKTDLCNSATNINLSLTALAAVVFATLKVLLDQGISYLGLEY</sequence>
<proteinExistence type="predicted"/>
<dbReference type="OrthoDB" id="75169at2759"/>
<feature type="chain" id="PRO_5040196954" description="Protein sleepless" evidence="9">
    <location>
        <begin position="20"/>
        <end position="134"/>
    </location>
</feature>
<dbReference type="InterPro" id="IPR050975">
    <property type="entry name" value="Sleep_regulator"/>
</dbReference>
<evidence type="ECO:0000256" key="3">
    <source>
        <dbReference type="ARBA" id="ARBA00022692"/>
    </source>
</evidence>
<evidence type="ECO:0000256" key="1">
    <source>
        <dbReference type="ARBA" id="ARBA00004589"/>
    </source>
</evidence>
<keyword evidence="7" id="KW-0325">Glycoprotein</keyword>
<keyword evidence="6" id="KW-0472">Membrane</keyword>
<dbReference type="Pfam" id="PF17064">
    <property type="entry name" value="QVR"/>
    <property type="match status" value="1"/>
</dbReference>
<dbReference type="GO" id="GO:0030431">
    <property type="term" value="P:sleep"/>
    <property type="evidence" value="ECO:0007669"/>
    <property type="project" value="InterPro"/>
</dbReference>
<feature type="signal peptide" evidence="9">
    <location>
        <begin position="1"/>
        <end position="19"/>
    </location>
</feature>
<evidence type="ECO:0000313" key="10">
    <source>
        <dbReference type="EMBL" id="CAG9833265.1"/>
    </source>
</evidence>
<reference evidence="10" key="1">
    <citation type="submission" date="2022-01" db="EMBL/GenBank/DDBJ databases">
        <authorList>
            <person name="King R."/>
        </authorList>
    </citation>
    <scope>NUCLEOTIDE SEQUENCE</scope>
</reference>
<protein>
    <recommendedName>
        <fullName evidence="12">Protein sleepless</fullName>
    </recommendedName>
</protein>
<evidence type="ECO:0000256" key="6">
    <source>
        <dbReference type="ARBA" id="ARBA00023136"/>
    </source>
</evidence>
<comment type="subcellular location">
    <subcellularLocation>
        <location evidence="1">Membrane</location>
        <topology evidence="1">Lipid-anchor</topology>
        <topology evidence="1">GPI-anchor</topology>
    </subcellularLocation>
</comment>
<evidence type="ECO:0000256" key="9">
    <source>
        <dbReference type="SAM" id="SignalP"/>
    </source>
</evidence>